<keyword evidence="2" id="KW-0812">Transmembrane</keyword>
<evidence type="ECO:0000259" key="3">
    <source>
        <dbReference type="Pfam" id="PF00149"/>
    </source>
</evidence>
<feature type="domain" description="TMEM62 C-terminal" evidence="4">
    <location>
        <begin position="621"/>
        <end position="768"/>
    </location>
</feature>
<dbReference type="InterPro" id="IPR056230">
    <property type="entry name" value="TMEM62_C"/>
</dbReference>
<proteinExistence type="predicted"/>
<dbReference type="EMBL" id="GDKF01000017">
    <property type="protein sequence ID" value="JAT78605.1"/>
    <property type="molecule type" value="Transcribed_RNA"/>
</dbReference>
<feature type="transmembrane region" description="Helical" evidence="2">
    <location>
        <begin position="604"/>
        <end position="627"/>
    </location>
</feature>
<dbReference type="AlphaFoldDB" id="A0A1D2AI59"/>
<gene>
    <name evidence="5" type="ORF">g.28913</name>
</gene>
<feature type="transmembrane region" description="Helical" evidence="2">
    <location>
        <begin position="838"/>
        <end position="861"/>
    </location>
</feature>
<name>A0A1D2AI59_AUXPR</name>
<accession>A0A1D2AI59</accession>
<dbReference type="PANTHER" id="PTHR14795:SF0">
    <property type="entry name" value="TRANSMEMBRANE PROTEIN 62"/>
    <property type="match status" value="1"/>
</dbReference>
<evidence type="ECO:0000256" key="1">
    <source>
        <dbReference type="SAM" id="MobiDB-lite"/>
    </source>
</evidence>
<dbReference type="GO" id="GO:0016787">
    <property type="term" value="F:hydrolase activity"/>
    <property type="evidence" value="ECO:0007669"/>
    <property type="project" value="InterPro"/>
</dbReference>
<dbReference type="InterPro" id="IPR004843">
    <property type="entry name" value="Calcineurin-like_PHP"/>
</dbReference>
<dbReference type="PANTHER" id="PTHR14795">
    <property type="entry name" value="HELICASE RELATED"/>
    <property type="match status" value="1"/>
</dbReference>
<keyword evidence="2" id="KW-0472">Membrane</keyword>
<dbReference type="Pfam" id="PF24394">
    <property type="entry name" value="TMEM62_C"/>
    <property type="match status" value="1"/>
</dbReference>
<dbReference type="SUPFAM" id="SSF56300">
    <property type="entry name" value="Metallo-dependent phosphatases"/>
    <property type="match status" value="1"/>
</dbReference>
<feature type="compositionally biased region" description="Low complexity" evidence="1">
    <location>
        <begin position="773"/>
        <end position="787"/>
    </location>
</feature>
<feature type="region of interest" description="Disordered" evidence="1">
    <location>
        <begin position="758"/>
        <end position="833"/>
    </location>
</feature>
<evidence type="ECO:0000259" key="4">
    <source>
        <dbReference type="Pfam" id="PF24394"/>
    </source>
</evidence>
<feature type="domain" description="Calcineurin-like phosphoesterase" evidence="3">
    <location>
        <begin position="95"/>
        <end position="351"/>
    </location>
</feature>
<dbReference type="Pfam" id="PF00149">
    <property type="entry name" value="Metallophos"/>
    <property type="match status" value="1"/>
</dbReference>
<reference evidence="5" key="1">
    <citation type="submission" date="2015-08" db="EMBL/GenBank/DDBJ databases">
        <authorList>
            <person name="Babu N.S."/>
            <person name="Beckwith C.J."/>
            <person name="Beseler K.G."/>
            <person name="Brison A."/>
            <person name="Carone J.V."/>
            <person name="Caskin T.P."/>
            <person name="Diamond M."/>
            <person name="Durham M.E."/>
            <person name="Foxe J.M."/>
            <person name="Go M."/>
            <person name="Henderson B.A."/>
            <person name="Jones I.B."/>
            <person name="McGettigan J.A."/>
            <person name="Micheletti S.J."/>
            <person name="Nasrallah M.E."/>
            <person name="Ortiz D."/>
            <person name="Piller C.R."/>
            <person name="Privatt S.R."/>
            <person name="Schneider S.L."/>
            <person name="Sharp S."/>
            <person name="Smith T.C."/>
            <person name="Stanton J.D."/>
            <person name="Ullery H.E."/>
            <person name="Wilson R.J."/>
            <person name="Serrano M.G."/>
            <person name="Buck G."/>
            <person name="Lee V."/>
            <person name="Wang Y."/>
            <person name="Carvalho R."/>
            <person name="Voegtly L."/>
            <person name="Shi R."/>
            <person name="Duckworth R."/>
            <person name="Johnson A."/>
            <person name="Loviza R."/>
            <person name="Walstead R."/>
            <person name="Shah Z."/>
            <person name="Kiflezghi M."/>
            <person name="Wade K."/>
            <person name="Ball S.L."/>
            <person name="Bradley K.W."/>
            <person name="Asai D.J."/>
            <person name="Bowman C.A."/>
            <person name="Russell D.A."/>
            <person name="Pope W.H."/>
            <person name="Jacobs-Sera D."/>
            <person name="Hendrix R.W."/>
            <person name="Hatfull G.F."/>
        </authorList>
    </citation>
    <scope>NUCLEOTIDE SEQUENCE</scope>
</reference>
<dbReference type="Gene3D" id="3.60.21.10">
    <property type="match status" value="1"/>
</dbReference>
<keyword evidence="2" id="KW-1133">Transmembrane helix</keyword>
<dbReference type="InterPro" id="IPR029052">
    <property type="entry name" value="Metallo-depent_PP-like"/>
</dbReference>
<protein>
    <submittedName>
        <fullName evidence="5">Uncharacterized protein</fullName>
    </submittedName>
</protein>
<evidence type="ECO:0000256" key="2">
    <source>
        <dbReference type="SAM" id="Phobius"/>
    </source>
</evidence>
<feature type="transmembrane region" description="Helical" evidence="2">
    <location>
        <begin position="647"/>
        <end position="666"/>
    </location>
</feature>
<evidence type="ECO:0000313" key="5">
    <source>
        <dbReference type="EMBL" id="JAT78605.1"/>
    </source>
</evidence>
<organism evidence="5">
    <name type="scientific">Auxenochlorella protothecoides</name>
    <name type="common">Green microalga</name>
    <name type="synonym">Chlorella protothecoides</name>
    <dbReference type="NCBI Taxonomy" id="3075"/>
    <lineage>
        <taxon>Eukaryota</taxon>
        <taxon>Viridiplantae</taxon>
        <taxon>Chlorophyta</taxon>
        <taxon>core chlorophytes</taxon>
        <taxon>Trebouxiophyceae</taxon>
        <taxon>Chlorellales</taxon>
        <taxon>Chlorellaceae</taxon>
        <taxon>Auxenochlorella</taxon>
    </lineage>
</organism>
<sequence>MLFTERGRRFHPMNTVPDNHAPWQGLTLAGAGVEMEAFMLLPIPVQDRDGGLSTVTARGLGEALGSDLMSRLPHLLVGTWLLALVAGAAVPPPVTLLQLSDLHLAAPNSSGAWAAFGDREGDLRAFTAHLLPRLRPRALLVTGDLTDGKQAGGRGQQQPAEWASYRSFLADVEAAGVPDVHDVRGNHDTFDVPRRGGAADLFAASAASARRRDPAQRVYAQPLWASEPDQQAGSCPAVVLLSLDLAPRVGLRSPSNFVGVAGPSLLRALRVGAEAAWLGPGAPPRRCSASSPAPPVVAFGHYPLSTVDTEAGAWPLGTLRRLARPLLQPTGLLAELLRLNVTAYLSGHLHGAFGQRLHAMHAGGGGPSGHLAELETAAWKDDRRFRLLAVDGGLLSFQDLFFHAPGSPGQPRRPDAAARLDPGWAVAYRRRGWGVTALDASARVHGAAALITFPPDARYAPVPQHARAALPFDRGTVRALVYDLEGAGPGLVHARLTCGARGSGPDVELARQALQALEPEAPGPTLFQGVVRLDRGCPGTADRAWLQIEVSGGAPGGGGASPRQRVRLERLAGGGWTVAPLPEPLPLDLGLLETIGLRVDFAVLAFRLFALAWAGIVLGGLILPRFLHTRGWGERIAASPLYAGPATWGQALAGALTWPLASLVLLAGHTRAWTAVLVYASYLQLGPWAAGRWLGDAPPGLLLPGGVATLLPEGGRLVLSTPDPFFVGLLHTLTGALPLLLWVSCVVGGRALRGRRRAALGPVESDQPAQNPSGSSDSCGESGGSPARRSRLSAMRRRSGSREGVGGKGTTEEERQPLAGAGRGTPARTARPDAPLPLLRVTAAQGLAFCGVVALNTVLLYRRMPAFLGPSSLWFSPGVAWMPALALLLTLFV</sequence>
<feature type="transmembrane region" description="Helical" evidence="2">
    <location>
        <begin position="873"/>
        <end position="892"/>
    </location>
</feature>
<feature type="transmembrane region" description="Helical" evidence="2">
    <location>
        <begin position="725"/>
        <end position="747"/>
    </location>
</feature>
<feature type="compositionally biased region" description="Basic residues" evidence="1">
    <location>
        <begin position="788"/>
        <end position="799"/>
    </location>
</feature>